<keyword evidence="2" id="KW-1185">Reference proteome</keyword>
<evidence type="ECO:0000313" key="2">
    <source>
        <dbReference type="Proteomes" id="UP000292886"/>
    </source>
</evidence>
<reference evidence="2" key="1">
    <citation type="submission" date="2019-03" db="EMBL/GenBank/DDBJ databases">
        <title>Weissella sp. 26KH-42 Genome sequencing.</title>
        <authorList>
            <person name="Heo J."/>
            <person name="Kim S.-J."/>
            <person name="Kim J.-S."/>
            <person name="Hong S.-B."/>
            <person name="Kwon S.-W."/>
        </authorList>
    </citation>
    <scope>NUCLEOTIDE SEQUENCE [LARGE SCALE GENOMIC DNA]</scope>
    <source>
        <strain evidence="2">26KH-42</strain>
    </source>
</reference>
<dbReference type="EMBL" id="CP037940">
    <property type="protein sequence ID" value="QBO35711.1"/>
    <property type="molecule type" value="Genomic_DNA"/>
</dbReference>
<dbReference type="KEGG" id="wei:EQG49_04160"/>
<dbReference type="Proteomes" id="UP000292886">
    <property type="component" value="Chromosome"/>
</dbReference>
<proteinExistence type="predicted"/>
<evidence type="ECO:0000313" key="1">
    <source>
        <dbReference type="EMBL" id="QBO35711.1"/>
    </source>
</evidence>
<name>A0A4P6YSR6_9LACO</name>
<sequence>MENELYLAYIASNAFLNNYYEKTGGEELAILLGAMATDVFATNLPADPAIWSEFEEIWSEKSEQQVFDLKAYSTMYTFLESWWLDTEEADAKEILKRLAFLENGLPAEHIWLAWLGVIKKITAKPIAVPNFNNYSVGITKQRDAND</sequence>
<dbReference type="OrthoDB" id="4350944at2"/>
<accession>A0A4P6YSR6</accession>
<organism evidence="1 2">
    <name type="scientific">Periweissella cryptocerci</name>
    <dbReference type="NCBI Taxonomy" id="2506420"/>
    <lineage>
        <taxon>Bacteria</taxon>
        <taxon>Bacillati</taxon>
        <taxon>Bacillota</taxon>
        <taxon>Bacilli</taxon>
        <taxon>Lactobacillales</taxon>
        <taxon>Lactobacillaceae</taxon>
        <taxon>Periweissella</taxon>
    </lineage>
</organism>
<gene>
    <name evidence="1" type="ORF">EQG49_04160</name>
</gene>
<dbReference type="AlphaFoldDB" id="A0A4P6YSR6"/>
<dbReference type="RefSeq" id="WP_133362790.1">
    <property type="nucleotide sequence ID" value="NZ_CP037940.1"/>
</dbReference>
<protein>
    <submittedName>
        <fullName evidence="1">Uncharacterized protein</fullName>
    </submittedName>
</protein>